<dbReference type="EMBL" id="CP003364">
    <property type="protein sequence ID" value="AGA28302.1"/>
    <property type="molecule type" value="Genomic_DNA"/>
</dbReference>
<dbReference type="Proteomes" id="UP000010798">
    <property type="component" value="Chromosome"/>
</dbReference>
<accession>L0DGA1</accession>
<dbReference type="HOGENOM" id="CLU_1179578_0_0_0"/>
<proteinExistence type="predicted"/>
<dbReference type="AlphaFoldDB" id="L0DGA1"/>
<dbReference type="OrthoDB" id="9553536at2"/>
<sequence length="235" mass="26940">MLEFRTIQIRTVLFTPGLRFRNGRVLALFLSKHGDLFGGEPFSIDLPEDMPEVPRVVLKSEDSLLQLLAGPSRLDLCRQKQADETEVNITAHLNLASRLFAEYLDDLCVEQGRIACVVTRTAPSENPAQAISRHFCRNEWLEGPINRPTGFELHALKQYTRQEIDLNSWFRCRSGHQTANATSQDVIAIEQDLNTADNEAAMRRFNTDRMQDFFRLAPDELENILKLYFPPRKAH</sequence>
<name>L0DGA1_SINAD</name>
<evidence type="ECO:0000313" key="2">
    <source>
        <dbReference type="Proteomes" id="UP000010798"/>
    </source>
</evidence>
<keyword evidence="2" id="KW-1185">Reference proteome</keyword>
<reference evidence="1 2" key="1">
    <citation type="submission" date="2012-02" db="EMBL/GenBank/DDBJ databases">
        <title>Complete sequence of chromosome of Singulisphaera acidiphila DSM 18658.</title>
        <authorList>
            <consortium name="US DOE Joint Genome Institute (JGI-PGF)"/>
            <person name="Lucas S."/>
            <person name="Copeland A."/>
            <person name="Lapidus A."/>
            <person name="Glavina del Rio T."/>
            <person name="Dalin E."/>
            <person name="Tice H."/>
            <person name="Bruce D."/>
            <person name="Goodwin L."/>
            <person name="Pitluck S."/>
            <person name="Peters L."/>
            <person name="Ovchinnikova G."/>
            <person name="Chertkov O."/>
            <person name="Kyrpides N."/>
            <person name="Mavromatis K."/>
            <person name="Ivanova N."/>
            <person name="Brettin T."/>
            <person name="Detter J.C."/>
            <person name="Han C."/>
            <person name="Larimer F."/>
            <person name="Land M."/>
            <person name="Hauser L."/>
            <person name="Markowitz V."/>
            <person name="Cheng J.-F."/>
            <person name="Hugenholtz P."/>
            <person name="Woyke T."/>
            <person name="Wu D."/>
            <person name="Tindall B."/>
            <person name="Pomrenke H."/>
            <person name="Brambilla E."/>
            <person name="Klenk H.-P."/>
            <person name="Eisen J.A."/>
        </authorList>
    </citation>
    <scope>NUCLEOTIDE SEQUENCE [LARGE SCALE GENOMIC DNA]</scope>
    <source>
        <strain evidence="2">ATCC BAA-1392 / DSM 18658 / VKM B-2454 / MOB10</strain>
    </source>
</reference>
<dbReference type="STRING" id="886293.Sinac_4087"/>
<evidence type="ECO:0000313" key="1">
    <source>
        <dbReference type="EMBL" id="AGA28302.1"/>
    </source>
</evidence>
<protein>
    <submittedName>
        <fullName evidence="1">Uncharacterized protein</fullName>
    </submittedName>
</protein>
<dbReference type="KEGG" id="saci:Sinac_4087"/>
<gene>
    <name evidence="1" type="ordered locus">Sinac_4087</name>
</gene>
<organism evidence="1 2">
    <name type="scientific">Singulisphaera acidiphila (strain ATCC BAA-1392 / DSM 18658 / VKM B-2454 / MOB10)</name>
    <dbReference type="NCBI Taxonomy" id="886293"/>
    <lineage>
        <taxon>Bacteria</taxon>
        <taxon>Pseudomonadati</taxon>
        <taxon>Planctomycetota</taxon>
        <taxon>Planctomycetia</taxon>
        <taxon>Isosphaerales</taxon>
        <taxon>Isosphaeraceae</taxon>
        <taxon>Singulisphaera</taxon>
    </lineage>
</organism>
<dbReference type="RefSeq" id="WP_015247431.1">
    <property type="nucleotide sequence ID" value="NC_019892.1"/>
</dbReference>